<accession>A0A512PAY7</accession>
<dbReference type="Proteomes" id="UP000321798">
    <property type="component" value="Unassembled WGS sequence"/>
</dbReference>
<dbReference type="RefSeq" id="WP_179561844.1">
    <property type="nucleotide sequence ID" value="NZ_BAABBJ010000015.1"/>
</dbReference>
<comment type="caution">
    <text evidence="1">The sequence shown here is derived from an EMBL/GenBank/DDBJ whole genome shotgun (WGS) entry which is preliminary data.</text>
</comment>
<sequence>METRSTVNSAVIATYDHNAVENERNRPLLEAALRASGASVAWSRVRNGDFLELLRVRLGDASRSGLRVALDISCMPSVLILAVMKVLSEYSDARLSVLYAEAVKYGPQPEEAEFYAGASNDEISVGVDYGVGSIRYSVDYQGSHVPGLADLVVLVPGFGLDRARAAISYVNPAYLLDPAGHIKWLLGRPRRPEDAWRRDALVRLHSIAEEDVLESVDDVDYRAMIEALDDVYESSRFRANVTVAPFGTKLQSIGVAIYCLMRSALRVLLVEPEYYDPRGYSSGIGDCWQIEFGRMGNLTGLLQSVDRLVVQSAG</sequence>
<evidence type="ECO:0000313" key="1">
    <source>
        <dbReference type="EMBL" id="GEP68272.1"/>
    </source>
</evidence>
<organism evidence="1 2">
    <name type="scientific">Cellulomonas soli</name>
    <dbReference type="NCBI Taxonomy" id="931535"/>
    <lineage>
        <taxon>Bacteria</taxon>
        <taxon>Bacillati</taxon>
        <taxon>Actinomycetota</taxon>
        <taxon>Actinomycetes</taxon>
        <taxon>Micrococcales</taxon>
        <taxon>Cellulomonadaceae</taxon>
        <taxon>Cellulomonas</taxon>
    </lineage>
</organism>
<gene>
    <name evidence="1" type="ORF">CSO01_09870</name>
</gene>
<evidence type="ECO:0000313" key="2">
    <source>
        <dbReference type="Proteomes" id="UP000321798"/>
    </source>
</evidence>
<keyword evidence="2" id="KW-1185">Reference proteome</keyword>
<proteinExistence type="predicted"/>
<name>A0A512PAY7_9CELL</name>
<dbReference type="AlphaFoldDB" id="A0A512PAY7"/>
<protein>
    <submittedName>
        <fullName evidence="1">Uncharacterized protein</fullName>
    </submittedName>
</protein>
<reference evidence="1 2" key="1">
    <citation type="submission" date="2019-07" db="EMBL/GenBank/DDBJ databases">
        <title>Whole genome shotgun sequence of Cellulomonas soli NBRC 109434.</title>
        <authorList>
            <person name="Hosoyama A."/>
            <person name="Uohara A."/>
            <person name="Ohji S."/>
            <person name="Ichikawa N."/>
        </authorList>
    </citation>
    <scope>NUCLEOTIDE SEQUENCE [LARGE SCALE GENOMIC DNA]</scope>
    <source>
        <strain evidence="1 2">NBRC 109434</strain>
    </source>
</reference>
<dbReference type="EMBL" id="BKAL01000002">
    <property type="protein sequence ID" value="GEP68272.1"/>
    <property type="molecule type" value="Genomic_DNA"/>
</dbReference>